<evidence type="ECO:0000256" key="1">
    <source>
        <dbReference type="ARBA" id="ARBA00003901"/>
    </source>
</evidence>
<dbReference type="SMART" id="SM00508">
    <property type="entry name" value="PostSET"/>
    <property type="match status" value="1"/>
</dbReference>
<comment type="subcellular location">
    <subcellularLocation>
        <location evidence="3">Chromosome</location>
    </subcellularLocation>
    <subcellularLocation>
        <location evidence="2">Nucleus</location>
    </subcellularLocation>
</comment>
<comment type="catalytic activity">
    <reaction evidence="15">
        <text>L-lysyl(36)-[histone H3] + 3 S-adenosyl-L-methionine = N(6),N(6),N(6)-trimethyl-L-lysyl(36)-[histone H3] + 3 S-adenosyl-L-homocysteine + 3 H(+)</text>
        <dbReference type="Rhea" id="RHEA:60324"/>
        <dbReference type="Rhea" id="RHEA-COMP:9785"/>
        <dbReference type="Rhea" id="RHEA-COMP:15536"/>
        <dbReference type="ChEBI" id="CHEBI:15378"/>
        <dbReference type="ChEBI" id="CHEBI:29969"/>
        <dbReference type="ChEBI" id="CHEBI:57856"/>
        <dbReference type="ChEBI" id="CHEBI:59789"/>
        <dbReference type="ChEBI" id="CHEBI:61961"/>
        <dbReference type="EC" id="2.1.1.359"/>
    </reaction>
</comment>
<dbReference type="InterPro" id="IPR036020">
    <property type="entry name" value="WW_dom_sf"/>
</dbReference>
<evidence type="ECO:0000256" key="9">
    <source>
        <dbReference type="ARBA" id="ARBA00022679"/>
    </source>
</evidence>
<dbReference type="Gene3D" id="2.170.270.10">
    <property type="entry name" value="SET domain"/>
    <property type="match status" value="1"/>
</dbReference>
<dbReference type="InterPro" id="IPR035441">
    <property type="entry name" value="TFIIS/LEDGF_dom_sf"/>
</dbReference>
<evidence type="ECO:0000256" key="6">
    <source>
        <dbReference type="ARBA" id="ARBA00022454"/>
    </source>
</evidence>
<dbReference type="InterPro" id="IPR046341">
    <property type="entry name" value="SET_dom_sf"/>
</dbReference>
<keyword evidence="6" id="KW-0158">Chromosome</keyword>
<evidence type="ECO:0000256" key="10">
    <source>
        <dbReference type="ARBA" id="ARBA00022691"/>
    </source>
</evidence>
<evidence type="ECO:0000256" key="3">
    <source>
        <dbReference type="ARBA" id="ARBA00004286"/>
    </source>
</evidence>
<dbReference type="InterPro" id="IPR003616">
    <property type="entry name" value="Post-SET_dom"/>
</dbReference>
<dbReference type="SUPFAM" id="SSF82199">
    <property type="entry name" value="SET domain"/>
    <property type="match status" value="1"/>
</dbReference>
<dbReference type="Pfam" id="PF08236">
    <property type="entry name" value="SRI"/>
    <property type="match status" value="1"/>
</dbReference>
<comment type="function">
    <text evidence="1">Histone methyltransferase that trimethylates histone H3 'Lys-36' forming H3K36me3. Involved in transcription elongation as well as in transcription repression.</text>
</comment>
<dbReference type="PROSITE" id="PS50280">
    <property type="entry name" value="SET"/>
    <property type="match status" value="1"/>
</dbReference>
<dbReference type="GO" id="GO:0005694">
    <property type="term" value="C:chromosome"/>
    <property type="evidence" value="ECO:0007669"/>
    <property type="project" value="UniProtKB-SubCell"/>
</dbReference>
<dbReference type="FunFam" id="2.170.270.10:FF:000033">
    <property type="entry name" value="Histone-lysine N-methyltransferase"/>
    <property type="match status" value="1"/>
</dbReference>
<dbReference type="FunFam" id="1.10.1740.100:FF:000002">
    <property type="entry name" value="Histone-lysine N-methyltransferase"/>
    <property type="match status" value="1"/>
</dbReference>
<evidence type="ECO:0000259" key="20">
    <source>
        <dbReference type="PROSITE" id="PS51215"/>
    </source>
</evidence>
<keyword evidence="7" id="KW-0678">Repressor</keyword>
<evidence type="ECO:0000259" key="19">
    <source>
        <dbReference type="PROSITE" id="PS50868"/>
    </source>
</evidence>
<dbReference type="PROSITE" id="PS50020">
    <property type="entry name" value="WW_DOMAIN_2"/>
    <property type="match status" value="1"/>
</dbReference>
<dbReference type="PROSITE" id="PS01159">
    <property type="entry name" value="WW_DOMAIN_1"/>
    <property type="match status" value="1"/>
</dbReference>
<feature type="domain" description="AWS" evidence="20">
    <location>
        <begin position="131"/>
        <end position="185"/>
    </location>
</feature>
<keyword evidence="10" id="KW-0949">S-adenosyl-L-methionine</keyword>
<keyword evidence="22" id="KW-1185">Reference proteome</keyword>
<keyword evidence="9" id="KW-0808">Transferase</keyword>
<feature type="compositionally biased region" description="Acidic residues" evidence="16">
    <location>
        <begin position="832"/>
        <end position="841"/>
    </location>
</feature>
<dbReference type="PROSITE" id="PS51568">
    <property type="entry name" value="SAM_MT43_SET2_1"/>
    <property type="match status" value="1"/>
</dbReference>
<dbReference type="Pfam" id="PF00856">
    <property type="entry name" value="SET"/>
    <property type="match status" value="1"/>
</dbReference>
<dbReference type="InterPro" id="IPR038190">
    <property type="entry name" value="SRI_sf"/>
</dbReference>
<dbReference type="AlphaFoldDB" id="A0A8H4VZ75"/>
<evidence type="ECO:0000259" key="17">
    <source>
        <dbReference type="PROSITE" id="PS50020"/>
    </source>
</evidence>
<dbReference type="EC" id="2.1.1.359" evidence="4"/>
<feature type="compositionally biased region" description="Acidic residues" evidence="16">
    <location>
        <begin position="869"/>
        <end position="884"/>
    </location>
</feature>
<keyword evidence="12" id="KW-0804">Transcription</keyword>
<feature type="compositionally biased region" description="Basic and acidic residues" evidence="16">
    <location>
        <begin position="885"/>
        <end position="898"/>
    </location>
</feature>
<dbReference type="EMBL" id="JAAMPI010000921">
    <property type="protein sequence ID" value="KAF4627717.1"/>
    <property type="molecule type" value="Genomic_DNA"/>
</dbReference>
<dbReference type="InterPro" id="IPR001202">
    <property type="entry name" value="WW_dom"/>
</dbReference>
<feature type="compositionally biased region" description="Basic and acidic residues" evidence="16">
    <location>
        <begin position="942"/>
        <end position="955"/>
    </location>
</feature>
<evidence type="ECO:0000256" key="15">
    <source>
        <dbReference type="ARBA" id="ARBA00047545"/>
    </source>
</evidence>
<dbReference type="InterPro" id="IPR044437">
    <property type="entry name" value="SETD2/Set2_SET"/>
</dbReference>
<evidence type="ECO:0000256" key="11">
    <source>
        <dbReference type="ARBA" id="ARBA00023015"/>
    </source>
</evidence>
<keyword evidence="13" id="KW-0539">Nucleus</keyword>
<evidence type="ECO:0000256" key="14">
    <source>
        <dbReference type="ARBA" id="ARBA00030091"/>
    </source>
</evidence>
<dbReference type="PROSITE" id="PS50868">
    <property type="entry name" value="POST_SET"/>
    <property type="match status" value="1"/>
</dbReference>
<dbReference type="CDD" id="cd00201">
    <property type="entry name" value="WW"/>
    <property type="match status" value="1"/>
</dbReference>
<name>A0A8H4VZ75_9HELO</name>
<protein>
    <recommendedName>
        <fullName evidence="5">Histone-lysine N-methyltransferase, H3 lysine-36 specific</fullName>
        <ecNumber evidence="4">2.1.1.359</ecNumber>
    </recommendedName>
    <alternativeName>
        <fullName evidence="14">SET domain-containing protein 2</fullName>
    </alternativeName>
</protein>
<dbReference type="GO" id="GO:0140955">
    <property type="term" value="F:histone H3K36 trimethyltransferase activity"/>
    <property type="evidence" value="ECO:0007669"/>
    <property type="project" value="UniProtKB-EC"/>
</dbReference>
<organism evidence="21 22">
    <name type="scientific">Cudoniella acicularis</name>
    <dbReference type="NCBI Taxonomy" id="354080"/>
    <lineage>
        <taxon>Eukaryota</taxon>
        <taxon>Fungi</taxon>
        <taxon>Dikarya</taxon>
        <taxon>Ascomycota</taxon>
        <taxon>Pezizomycotina</taxon>
        <taxon>Leotiomycetes</taxon>
        <taxon>Helotiales</taxon>
        <taxon>Tricladiaceae</taxon>
        <taxon>Cudoniella</taxon>
    </lineage>
</organism>
<dbReference type="Pfam" id="PF08711">
    <property type="entry name" value="Med26"/>
    <property type="match status" value="1"/>
</dbReference>
<dbReference type="PROSITE" id="PS51215">
    <property type="entry name" value="AWS"/>
    <property type="match status" value="1"/>
</dbReference>
<keyword evidence="11" id="KW-0805">Transcription regulation</keyword>
<dbReference type="OrthoDB" id="422362at2759"/>
<evidence type="ECO:0000256" key="16">
    <source>
        <dbReference type="SAM" id="MobiDB-lite"/>
    </source>
</evidence>
<dbReference type="Proteomes" id="UP000566819">
    <property type="component" value="Unassembled WGS sequence"/>
</dbReference>
<dbReference type="SMART" id="SM00317">
    <property type="entry name" value="SET"/>
    <property type="match status" value="1"/>
</dbReference>
<dbReference type="InterPro" id="IPR006560">
    <property type="entry name" value="AWS_dom"/>
</dbReference>
<feature type="compositionally biased region" description="Low complexity" evidence="16">
    <location>
        <begin position="927"/>
        <end position="940"/>
    </location>
</feature>
<dbReference type="GO" id="GO:0032259">
    <property type="term" value="P:methylation"/>
    <property type="evidence" value="ECO:0007669"/>
    <property type="project" value="UniProtKB-KW"/>
</dbReference>
<feature type="region of interest" description="Disordered" evidence="16">
    <location>
        <begin position="922"/>
        <end position="955"/>
    </location>
</feature>
<dbReference type="Gene3D" id="1.10.1740.100">
    <property type="entry name" value="Set2, Rpb1 interacting domain"/>
    <property type="match status" value="1"/>
</dbReference>
<evidence type="ECO:0000256" key="2">
    <source>
        <dbReference type="ARBA" id="ARBA00004123"/>
    </source>
</evidence>
<dbReference type="SUPFAM" id="SSF47676">
    <property type="entry name" value="Conserved domain common to transcription factors TFIIS, elongin A, CRSP70"/>
    <property type="match status" value="1"/>
</dbReference>
<dbReference type="Gene3D" id="2.20.70.10">
    <property type="match status" value="1"/>
</dbReference>
<sequence length="955" mass="107901">MADDTREIKSEAVDAALGEMKLNGESPVGDTIVADSYHDQAPTPGKIEKSRSSTPATRKSTSQSPIEQSASQSPKSEDEDGEQHIGGGYHVIARPPQLFNDLPDATEESISVFQIIKECIYGSKHMGSSEHDALDCDCSEEWRDGKNHACGEDSDCINRATKMECVDGDCNCGAGCQNQRFQKRQYANVSVIHTEKKGYGLRANTDLQPNEFVFEYIGEVINEPTFRRRTIQYDEEGIKHFYFMSLTKNEFVDATKRGNLGRFCNHSCNPNCYVDKWVVGDKLRMGIFAERRIRAGEELVFNYNVDRYGADPQPCYCGEPNCSGYIGGKTQTERATKLSHATIEALGIDDGDGWDSAVAKKPRKKKTGEDDEEYVNNVQPKGLDEDGVRKVMATLMQCKEKWIAVKLLSRIQHCGDDKVRNKVVQMHGYQILRTTLTTWKDDNNVILQILDILYKFPRLTRNKISDSKIEASVSALVTSEHEDVAFEAKRLIEEWGKLEVAYRIPRKKFDPSALQVYERRNSERVEEVAKSPTPAAIVAPTGPRNNIPQRTFVPSRPAIRRPFNPLPVGWFTAMDEKGNPYYYSKSGQTTWQKPYLPASEPPPPPKAPPKSVQTQKALQDIIQSIIKAEPSSQTPSHSATTAESTPKEKKKPTEKWRSMSQEKQMKLYENTLFPHIKYVMQKFTKQLSKDDLKKFAKEVGKKLVASDFKNNRVDDPTKISEKQEKKVKKYVREFFERAVEKKKALEKKKKERMANGSKSNTRPDNASTPDMNGKNHLEPEIDLEAEEVKETSDVELSDDEHNTPTQATPSIPPETPSVSETFSDHKRKREEGEDTPSAEDSESYKRLKEGDDDVPTPPPPPPPPAEGIPEGEEDLEVKEETEEERELRRQEEELMRENEEAMMMDLDGTLKKEEKIHQREVGLGISNGDVNGNGDENGFGQEKMDVDEREIVASQ</sequence>
<reference evidence="21 22" key="1">
    <citation type="submission" date="2020-03" db="EMBL/GenBank/DDBJ databases">
        <title>Draft Genome Sequence of Cudoniella acicularis.</title>
        <authorList>
            <person name="Buettner E."/>
            <person name="Kellner H."/>
        </authorList>
    </citation>
    <scope>NUCLEOTIDE SEQUENCE [LARGE SCALE GENOMIC DNA]</scope>
    <source>
        <strain evidence="21 22">DSM 108380</strain>
    </source>
</reference>
<feature type="compositionally biased region" description="Polar residues" evidence="16">
    <location>
        <begin position="756"/>
        <end position="770"/>
    </location>
</feature>
<dbReference type="GO" id="GO:0005634">
    <property type="term" value="C:nucleus"/>
    <property type="evidence" value="ECO:0007669"/>
    <property type="project" value="UniProtKB-SubCell"/>
</dbReference>
<feature type="domain" description="Post-SET" evidence="19">
    <location>
        <begin position="311"/>
        <end position="327"/>
    </location>
</feature>
<evidence type="ECO:0000256" key="12">
    <source>
        <dbReference type="ARBA" id="ARBA00023163"/>
    </source>
</evidence>
<dbReference type="CDD" id="cd19172">
    <property type="entry name" value="SET_SETD2"/>
    <property type="match status" value="1"/>
</dbReference>
<dbReference type="InterPro" id="IPR001214">
    <property type="entry name" value="SET_dom"/>
</dbReference>
<proteinExistence type="predicted"/>
<dbReference type="InterPro" id="IPR017923">
    <property type="entry name" value="TFIIS_N"/>
</dbReference>
<comment type="caution">
    <text evidence="21">The sequence shown here is derived from an EMBL/GenBank/DDBJ whole genome shotgun (WGS) entry which is preliminary data.</text>
</comment>
<evidence type="ECO:0000256" key="13">
    <source>
        <dbReference type="ARBA" id="ARBA00023242"/>
    </source>
</evidence>
<evidence type="ECO:0000256" key="8">
    <source>
        <dbReference type="ARBA" id="ARBA00022603"/>
    </source>
</evidence>
<dbReference type="SMART" id="SM00456">
    <property type="entry name" value="WW"/>
    <property type="match status" value="1"/>
</dbReference>
<feature type="domain" description="WW" evidence="17">
    <location>
        <begin position="564"/>
        <end position="596"/>
    </location>
</feature>
<feature type="region of interest" description="Disordered" evidence="16">
    <location>
        <begin position="592"/>
        <end position="661"/>
    </location>
</feature>
<feature type="region of interest" description="Disordered" evidence="16">
    <location>
        <begin position="742"/>
        <end position="898"/>
    </location>
</feature>
<feature type="region of interest" description="Disordered" evidence="16">
    <location>
        <begin position="17"/>
        <end position="88"/>
    </location>
</feature>
<feature type="domain" description="SET" evidence="18">
    <location>
        <begin position="187"/>
        <end position="304"/>
    </location>
</feature>
<feature type="compositionally biased region" description="Polar residues" evidence="16">
    <location>
        <begin position="52"/>
        <end position="74"/>
    </location>
</feature>
<evidence type="ECO:0000256" key="4">
    <source>
        <dbReference type="ARBA" id="ARBA00012178"/>
    </source>
</evidence>
<feature type="compositionally biased region" description="Pro residues" evidence="16">
    <location>
        <begin position="599"/>
        <end position="608"/>
    </location>
</feature>
<feature type="compositionally biased region" description="Pro residues" evidence="16">
    <location>
        <begin position="855"/>
        <end position="866"/>
    </location>
</feature>
<dbReference type="SMART" id="SM00570">
    <property type="entry name" value="AWS"/>
    <property type="match status" value="1"/>
</dbReference>
<dbReference type="InterPro" id="IPR013257">
    <property type="entry name" value="SRI"/>
</dbReference>
<evidence type="ECO:0000313" key="22">
    <source>
        <dbReference type="Proteomes" id="UP000566819"/>
    </source>
</evidence>
<dbReference type="Pfam" id="PF17907">
    <property type="entry name" value="AWS"/>
    <property type="match status" value="1"/>
</dbReference>
<evidence type="ECO:0000259" key="18">
    <source>
        <dbReference type="PROSITE" id="PS50280"/>
    </source>
</evidence>
<evidence type="ECO:0000256" key="7">
    <source>
        <dbReference type="ARBA" id="ARBA00022491"/>
    </source>
</evidence>
<dbReference type="SUPFAM" id="SSF51045">
    <property type="entry name" value="WW domain"/>
    <property type="match status" value="1"/>
</dbReference>
<dbReference type="InterPro" id="IPR025788">
    <property type="entry name" value="Set2_fungi"/>
</dbReference>
<evidence type="ECO:0000313" key="21">
    <source>
        <dbReference type="EMBL" id="KAF4627717.1"/>
    </source>
</evidence>
<dbReference type="InterPro" id="IPR050777">
    <property type="entry name" value="SET2_Histone-Lys_MeTrsfase"/>
</dbReference>
<feature type="compositionally biased region" description="Basic and acidic residues" evidence="16">
    <location>
        <begin position="645"/>
        <end position="657"/>
    </location>
</feature>
<accession>A0A8H4VZ75</accession>
<feature type="compositionally biased region" description="Polar residues" evidence="16">
    <location>
        <begin position="630"/>
        <end position="644"/>
    </location>
</feature>
<keyword evidence="8" id="KW-0489">Methyltransferase</keyword>
<dbReference type="GO" id="GO:0006355">
    <property type="term" value="P:regulation of DNA-templated transcription"/>
    <property type="evidence" value="ECO:0007669"/>
    <property type="project" value="InterPro"/>
</dbReference>
<gene>
    <name evidence="21" type="ORF">G7Y89_g10435</name>
</gene>
<dbReference type="PANTHER" id="PTHR22884">
    <property type="entry name" value="SET DOMAIN PROTEINS"/>
    <property type="match status" value="1"/>
</dbReference>
<evidence type="ECO:0000256" key="5">
    <source>
        <dbReference type="ARBA" id="ARBA00018028"/>
    </source>
</evidence>